<evidence type="ECO:0000256" key="7">
    <source>
        <dbReference type="SAM" id="Phobius"/>
    </source>
</evidence>
<protein>
    <submittedName>
        <fullName evidence="9">Cytochrome C</fullName>
    </submittedName>
</protein>
<gene>
    <name evidence="9" type="ORF">C9J47_03610</name>
</gene>
<evidence type="ECO:0000259" key="8">
    <source>
        <dbReference type="PROSITE" id="PS51007"/>
    </source>
</evidence>
<proteinExistence type="predicted"/>
<reference evidence="9 10" key="1">
    <citation type="submission" date="2018-03" db="EMBL/GenBank/DDBJ databases">
        <title>Whole genome sequencing of Histamine producing bacteria.</title>
        <authorList>
            <person name="Butler K."/>
        </authorList>
    </citation>
    <scope>NUCLEOTIDE SEQUENCE [LARGE SCALE GENOMIC DNA]</scope>
    <source>
        <strain evidence="9 10">ATCC 19614</strain>
    </source>
</reference>
<evidence type="ECO:0000313" key="9">
    <source>
        <dbReference type="EMBL" id="PSV49665.1"/>
    </source>
</evidence>
<dbReference type="GO" id="GO:0020037">
    <property type="term" value="F:heme binding"/>
    <property type="evidence" value="ECO:0007669"/>
    <property type="project" value="InterPro"/>
</dbReference>
<evidence type="ECO:0000256" key="2">
    <source>
        <dbReference type="ARBA" id="ARBA00022617"/>
    </source>
</evidence>
<keyword evidence="7" id="KW-0472">Membrane</keyword>
<dbReference type="GO" id="GO:0009055">
    <property type="term" value="F:electron transfer activity"/>
    <property type="evidence" value="ECO:0007669"/>
    <property type="project" value="InterPro"/>
</dbReference>
<evidence type="ECO:0000256" key="6">
    <source>
        <dbReference type="PROSITE-ProRule" id="PRU00433"/>
    </source>
</evidence>
<dbReference type="AlphaFoldDB" id="A0A2T3LE67"/>
<dbReference type="GO" id="GO:0005506">
    <property type="term" value="F:iron ion binding"/>
    <property type="evidence" value="ECO:0007669"/>
    <property type="project" value="InterPro"/>
</dbReference>
<sequence length="130" mass="14066">MAYMVSNMKKITWCTVVLIIVGITGFLGVKYFTDNQFGTPDLTNGKSKFITNCAVCHGLKGRGDGIAANTLTISPDDIYDELTNPLGFKSELISSVLNGDNGQGGVMPAFKNTLSESDVNDIFMYIKVIN</sequence>
<dbReference type="SUPFAM" id="SSF46626">
    <property type="entry name" value="Cytochrome c"/>
    <property type="match status" value="1"/>
</dbReference>
<keyword evidence="5 6" id="KW-0408">Iron</keyword>
<dbReference type="Pfam" id="PF13442">
    <property type="entry name" value="Cytochrome_CBB3"/>
    <property type="match status" value="1"/>
</dbReference>
<dbReference type="InterPro" id="IPR008168">
    <property type="entry name" value="Cyt_C_IC"/>
</dbReference>
<evidence type="ECO:0000256" key="4">
    <source>
        <dbReference type="ARBA" id="ARBA00022982"/>
    </source>
</evidence>
<dbReference type="Proteomes" id="UP000241803">
    <property type="component" value="Unassembled WGS sequence"/>
</dbReference>
<evidence type="ECO:0000256" key="5">
    <source>
        <dbReference type="ARBA" id="ARBA00023004"/>
    </source>
</evidence>
<keyword evidence="7" id="KW-0812">Transmembrane</keyword>
<evidence type="ECO:0000313" key="10">
    <source>
        <dbReference type="Proteomes" id="UP000241803"/>
    </source>
</evidence>
<evidence type="ECO:0000256" key="3">
    <source>
        <dbReference type="ARBA" id="ARBA00022723"/>
    </source>
</evidence>
<dbReference type="PRINTS" id="PR00605">
    <property type="entry name" value="CYTCHROMECIC"/>
</dbReference>
<keyword evidence="2 6" id="KW-0349">Heme</keyword>
<keyword evidence="10" id="KW-1185">Reference proteome</keyword>
<dbReference type="PROSITE" id="PS51007">
    <property type="entry name" value="CYTC"/>
    <property type="match status" value="1"/>
</dbReference>
<name>A0A2T3LE67_9GAMM</name>
<dbReference type="InterPro" id="IPR036909">
    <property type="entry name" value="Cyt_c-like_dom_sf"/>
</dbReference>
<keyword evidence="1" id="KW-0813">Transport</keyword>
<keyword evidence="4" id="KW-0249">Electron transport</keyword>
<organism evidence="9 10">
    <name type="scientific">Photobacterium indicum</name>
    <dbReference type="NCBI Taxonomy" id="81447"/>
    <lineage>
        <taxon>Bacteria</taxon>
        <taxon>Pseudomonadati</taxon>
        <taxon>Pseudomonadota</taxon>
        <taxon>Gammaproteobacteria</taxon>
        <taxon>Vibrionales</taxon>
        <taxon>Vibrionaceae</taxon>
        <taxon>Photobacterium</taxon>
    </lineage>
</organism>
<keyword evidence="7" id="KW-1133">Transmembrane helix</keyword>
<comment type="caution">
    <text evidence="9">The sequence shown here is derived from an EMBL/GenBank/DDBJ whole genome shotgun (WGS) entry which is preliminary data.</text>
</comment>
<accession>A0A2T3LE67</accession>
<evidence type="ECO:0000256" key="1">
    <source>
        <dbReference type="ARBA" id="ARBA00022448"/>
    </source>
</evidence>
<feature type="domain" description="Cytochrome c" evidence="8">
    <location>
        <begin position="40"/>
        <end position="130"/>
    </location>
</feature>
<dbReference type="EMBL" id="PYOC01000001">
    <property type="protein sequence ID" value="PSV49665.1"/>
    <property type="molecule type" value="Genomic_DNA"/>
</dbReference>
<keyword evidence="3 6" id="KW-0479">Metal-binding</keyword>
<dbReference type="InterPro" id="IPR009056">
    <property type="entry name" value="Cyt_c-like_dom"/>
</dbReference>
<dbReference type="Gene3D" id="1.10.760.10">
    <property type="entry name" value="Cytochrome c-like domain"/>
    <property type="match status" value="1"/>
</dbReference>
<feature type="transmembrane region" description="Helical" evidence="7">
    <location>
        <begin position="12"/>
        <end position="32"/>
    </location>
</feature>